<dbReference type="PRINTS" id="PR00260">
    <property type="entry name" value="CHEMTRNSDUCR"/>
</dbReference>
<dbReference type="PANTHER" id="PTHR32089">
    <property type="entry name" value="METHYL-ACCEPTING CHEMOTAXIS PROTEIN MCPB"/>
    <property type="match status" value="1"/>
</dbReference>
<dbReference type="GO" id="GO:0007165">
    <property type="term" value="P:signal transduction"/>
    <property type="evidence" value="ECO:0007669"/>
    <property type="project" value="UniProtKB-KW"/>
</dbReference>
<dbReference type="Pfam" id="PF00015">
    <property type="entry name" value="MCPsignal"/>
    <property type="match status" value="1"/>
</dbReference>
<dbReference type="InterPro" id="IPR004090">
    <property type="entry name" value="Chemotax_Me-accpt_rcpt"/>
</dbReference>
<evidence type="ECO:0000256" key="7">
    <source>
        <dbReference type="PROSITE-ProRule" id="PRU00284"/>
    </source>
</evidence>
<comment type="subcellular location">
    <subcellularLocation>
        <location evidence="1">Membrane</location>
        <topology evidence="1">Multi-pass membrane protein</topology>
    </subcellularLocation>
</comment>
<evidence type="ECO:0000259" key="9">
    <source>
        <dbReference type="PROSITE" id="PS50111"/>
    </source>
</evidence>
<dbReference type="Proteomes" id="UP000245081">
    <property type="component" value="Unassembled WGS sequence"/>
</dbReference>
<dbReference type="InterPro" id="IPR003660">
    <property type="entry name" value="HAMP_dom"/>
</dbReference>
<dbReference type="OrthoDB" id="9806477at2"/>
<evidence type="ECO:0000313" key="12">
    <source>
        <dbReference type="Proteomes" id="UP000245081"/>
    </source>
</evidence>
<name>A0A2R5F919_9PROT</name>
<accession>A0A2R5F919</accession>
<feature type="domain" description="HAMP" evidence="10">
    <location>
        <begin position="212"/>
        <end position="264"/>
    </location>
</feature>
<dbReference type="CDD" id="cd11386">
    <property type="entry name" value="MCP_signal"/>
    <property type="match status" value="1"/>
</dbReference>
<comment type="similarity">
    <text evidence="6">Belongs to the methyl-accepting chemotaxis (MCP) protein family.</text>
</comment>
<dbReference type="SMART" id="SM00283">
    <property type="entry name" value="MA"/>
    <property type="match status" value="1"/>
</dbReference>
<keyword evidence="2 8" id="KW-0812">Transmembrane</keyword>
<gene>
    <name evidence="11" type="primary">mcp</name>
    <name evidence="11" type="ORF">NMK_0662</name>
</gene>
<proteinExistence type="inferred from homology"/>
<dbReference type="GO" id="GO:0004888">
    <property type="term" value="F:transmembrane signaling receptor activity"/>
    <property type="evidence" value="ECO:0007669"/>
    <property type="project" value="InterPro"/>
</dbReference>
<keyword evidence="12" id="KW-1185">Reference proteome</keyword>
<dbReference type="PROSITE" id="PS50885">
    <property type="entry name" value="HAMP"/>
    <property type="match status" value="1"/>
</dbReference>
<evidence type="ECO:0000313" key="11">
    <source>
        <dbReference type="EMBL" id="GBG13124.1"/>
    </source>
</evidence>
<dbReference type="SUPFAM" id="SSF58104">
    <property type="entry name" value="Methyl-accepting chemotaxis protein (MCP) signaling domain"/>
    <property type="match status" value="1"/>
</dbReference>
<evidence type="ECO:0000256" key="4">
    <source>
        <dbReference type="ARBA" id="ARBA00023136"/>
    </source>
</evidence>
<dbReference type="PROSITE" id="PS50111">
    <property type="entry name" value="CHEMOTAXIS_TRANSDUC_2"/>
    <property type="match status" value="1"/>
</dbReference>
<dbReference type="Pfam" id="PF12729">
    <property type="entry name" value="4HB_MCP_1"/>
    <property type="match status" value="1"/>
</dbReference>
<protein>
    <submittedName>
        <fullName evidence="11">Methyl-accepting chemotaxis protein</fullName>
    </submittedName>
</protein>
<dbReference type="SMART" id="SM00304">
    <property type="entry name" value="HAMP"/>
    <property type="match status" value="2"/>
</dbReference>
<keyword evidence="3 8" id="KW-1133">Transmembrane helix</keyword>
<sequence>MRILFNVSIKTQLYALSGLLLLLMLFIGLSGLFRLHSSNEAFASVYNDRVVPLKQLKVVADMYAVNIVDTSHKTRNRNIDWDAAIKNVDEAEAKVKENWNAYMGTYMDPQEKALASDTSASIKVADQAVDELKRILAAHDETSLAEFTTSRLYPAIDPVSGKISDLVELQLDRANKGFGASQQAYLLTRNVTIVMLLLAVGLGLVLSTMIIRTINQPLNIAGDAAKRIANGDLSRDVEVIGTNEAGQLLMAIRNMRRHLVDMIGKIDENVQEVSQAASQLAAASHQVASSSEQQSEATASVAAAVEELTVSIERVSDNALAAEQKVVESGQLSIQGGQEVHHAAAEMTRIAQAVGHTVQQMESLGGQAQQIDKIAGVISEVADQTNLLALNAAIEAARAGEQGRGFAVVADEVRKLAERTTASAQEITAVISSVQAHTEEASLSMQKGHERVTEGVALATRAGTSMHQISESSEQVVYVVADISSALKEQKIASSSIAQNVERIAQMTEENSAAVSEVASAAARLEALAVSLKQASDGFRT</sequence>
<evidence type="ECO:0000256" key="3">
    <source>
        <dbReference type="ARBA" id="ARBA00022989"/>
    </source>
</evidence>
<evidence type="ECO:0000256" key="1">
    <source>
        <dbReference type="ARBA" id="ARBA00004141"/>
    </source>
</evidence>
<dbReference type="GO" id="GO:0006935">
    <property type="term" value="P:chemotaxis"/>
    <property type="evidence" value="ECO:0007669"/>
    <property type="project" value="InterPro"/>
</dbReference>
<keyword evidence="4 8" id="KW-0472">Membrane</keyword>
<feature type="domain" description="Methyl-accepting transducer" evidence="9">
    <location>
        <begin position="269"/>
        <end position="505"/>
    </location>
</feature>
<keyword evidence="5 7" id="KW-0807">Transducer</keyword>
<dbReference type="EMBL" id="BDOQ01000002">
    <property type="protein sequence ID" value="GBG13124.1"/>
    <property type="molecule type" value="Genomic_DNA"/>
</dbReference>
<evidence type="ECO:0000256" key="8">
    <source>
        <dbReference type="SAM" id="Phobius"/>
    </source>
</evidence>
<dbReference type="RefSeq" id="WP_109014324.1">
    <property type="nucleotide sequence ID" value="NZ_BDOQ01000002.1"/>
</dbReference>
<feature type="transmembrane region" description="Helical" evidence="8">
    <location>
        <begin position="12"/>
        <end position="33"/>
    </location>
</feature>
<organism evidence="11 12">
    <name type="scientific">Novimethylophilus kurashikiensis</name>
    <dbReference type="NCBI Taxonomy" id="1825523"/>
    <lineage>
        <taxon>Bacteria</taxon>
        <taxon>Pseudomonadati</taxon>
        <taxon>Pseudomonadota</taxon>
        <taxon>Betaproteobacteria</taxon>
        <taxon>Nitrosomonadales</taxon>
        <taxon>Methylophilaceae</taxon>
        <taxon>Novimethylophilus</taxon>
    </lineage>
</organism>
<evidence type="ECO:0000256" key="6">
    <source>
        <dbReference type="ARBA" id="ARBA00029447"/>
    </source>
</evidence>
<reference evidence="11 12" key="1">
    <citation type="journal article" date="2018" name="Environ. Microbiol.">
        <title>Isolation and genomic characterization of Novimethylophilus kurashikiensis gen. nov. sp. nov., a new lanthanide-dependent methylotrophic species of Methylophilaceae.</title>
        <authorList>
            <person name="Lv H."/>
            <person name="Sahin N."/>
            <person name="Tani A."/>
        </authorList>
    </citation>
    <scope>NUCLEOTIDE SEQUENCE [LARGE SCALE GENOMIC DNA]</scope>
    <source>
        <strain evidence="11 12">La2-4</strain>
    </source>
</reference>
<comment type="caution">
    <text evidence="11">The sequence shown here is derived from an EMBL/GenBank/DDBJ whole genome shotgun (WGS) entry which is preliminary data.</text>
</comment>
<dbReference type="GO" id="GO:0016020">
    <property type="term" value="C:membrane"/>
    <property type="evidence" value="ECO:0007669"/>
    <property type="project" value="UniProtKB-SubCell"/>
</dbReference>
<dbReference type="InterPro" id="IPR004089">
    <property type="entry name" value="MCPsignal_dom"/>
</dbReference>
<dbReference type="CDD" id="cd06225">
    <property type="entry name" value="HAMP"/>
    <property type="match status" value="1"/>
</dbReference>
<evidence type="ECO:0000256" key="2">
    <source>
        <dbReference type="ARBA" id="ARBA00022692"/>
    </source>
</evidence>
<dbReference type="InterPro" id="IPR024478">
    <property type="entry name" value="HlyB_4HB_MCP"/>
</dbReference>
<dbReference type="AlphaFoldDB" id="A0A2R5F919"/>
<dbReference type="FunFam" id="1.10.287.950:FF:000001">
    <property type="entry name" value="Methyl-accepting chemotaxis sensory transducer"/>
    <property type="match status" value="1"/>
</dbReference>
<dbReference type="Gene3D" id="1.10.287.950">
    <property type="entry name" value="Methyl-accepting chemotaxis protein"/>
    <property type="match status" value="1"/>
</dbReference>
<evidence type="ECO:0000256" key="5">
    <source>
        <dbReference type="ARBA" id="ARBA00023224"/>
    </source>
</evidence>
<dbReference type="PANTHER" id="PTHR32089:SF119">
    <property type="entry name" value="METHYL-ACCEPTING CHEMOTAXIS PROTEIN CTPL"/>
    <property type="match status" value="1"/>
</dbReference>
<dbReference type="Pfam" id="PF00672">
    <property type="entry name" value="HAMP"/>
    <property type="match status" value="1"/>
</dbReference>
<evidence type="ECO:0000259" key="10">
    <source>
        <dbReference type="PROSITE" id="PS50885"/>
    </source>
</evidence>